<evidence type="ECO:0000313" key="2">
    <source>
        <dbReference type="Proteomes" id="UP000216943"/>
    </source>
</evidence>
<dbReference type="InterPro" id="IPR036514">
    <property type="entry name" value="SGNH_hydro_sf"/>
</dbReference>
<gene>
    <name evidence="1" type="ORF">CJJ23_02310</name>
</gene>
<dbReference type="Pfam" id="PF00657">
    <property type="entry name" value="Lipase_GDSL"/>
    <property type="match status" value="1"/>
</dbReference>
<dbReference type="RefSeq" id="WP_095334764.1">
    <property type="nucleotide sequence ID" value="NZ_NQNY01000006.1"/>
</dbReference>
<dbReference type="EMBL" id="NQNY01000006">
    <property type="protein sequence ID" value="PAK21351.1"/>
    <property type="molecule type" value="Genomic_DNA"/>
</dbReference>
<comment type="caution">
    <text evidence="1">The sequence shown here is derived from an EMBL/GenBank/DDBJ whole genome shotgun (WGS) entry which is preliminary data.</text>
</comment>
<dbReference type="InterPro" id="IPR051532">
    <property type="entry name" value="Ester_Hydrolysis_Enzymes"/>
</dbReference>
<dbReference type="InterPro" id="IPR001087">
    <property type="entry name" value="GDSL"/>
</dbReference>
<dbReference type="PANTHER" id="PTHR30383">
    <property type="entry name" value="THIOESTERASE 1/PROTEASE 1/LYSOPHOSPHOLIPASE L1"/>
    <property type="match status" value="1"/>
</dbReference>
<evidence type="ECO:0000313" key="1">
    <source>
        <dbReference type="EMBL" id="PAK21351.1"/>
    </source>
</evidence>
<dbReference type="Gene3D" id="3.40.50.1110">
    <property type="entry name" value="SGNH hydrolase"/>
    <property type="match status" value="1"/>
</dbReference>
<dbReference type="CDD" id="cd00229">
    <property type="entry name" value="SGNH_hydrolase"/>
    <property type="match status" value="1"/>
</dbReference>
<dbReference type="SUPFAM" id="SSF52266">
    <property type="entry name" value="SGNH hydrolase"/>
    <property type="match status" value="1"/>
</dbReference>
<organism evidence="1 2">
    <name type="scientific">Mycoplasmopsis agassizii</name>
    <dbReference type="NCBI Taxonomy" id="33922"/>
    <lineage>
        <taxon>Bacteria</taxon>
        <taxon>Bacillati</taxon>
        <taxon>Mycoplasmatota</taxon>
        <taxon>Mycoplasmoidales</taxon>
        <taxon>Metamycoplasmataceae</taxon>
        <taxon>Mycoplasmopsis</taxon>
    </lineage>
</organism>
<dbReference type="OrthoDB" id="399880at2"/>
<reference evidence="2" key="1">
    <citation type="submission" date="2017-08" db="EMBL/GenBank/DDBJ databases">
        <authorList>
            <person name="Alvarez-Ponce D."/>
            <person name="Weitzman C.L."/>
            <person name="Tillett R.L."/>
            <person name="Sandmeier F.C."/>
            <person name="Tracy C.R."/>
        </authorList>
    </citation>
    <scope>NUCLEOTIDE SEQUENCE [LARGE SCALE GENOMIC DNA]</scope>
    <source>
        <strain evidence="2">723</strain>
    </source>
</reference>
<dbReference type="GO" id="GO:0016788">
    <property type="term" value="F:hydrolase activity, acting on ester bonds"/>
    <property type="evidence" value="ECO:0007669"/>
    <property type="project" value="InterPro"/>
</dbReference>
<accession>A0A269TIW5</accession>
<dbReference type="AlphaFoldDB" id="A0A269TIW5"/>
<name>A0A269TIW5_9BACT</name>
<proteinExistence type="predicted"/>
<dbReference type="Proteomes" id="UP000216943">
    <property type="component" value="Unassembled WGS sequence"/>
</dbReference>
<protein>
    <submittedName>
        <fullName evidence="1">Uncharacterized protein</fullName>
    </submittedName>
</protein>
<sequence length="1111" mass="130249">MQEESKKKTKSLNPVKIVKKDIRYVAFGDSISAGWNAKLPQDYPGKMIGEQSSRYKKIIGLSYPAYLARFIDEIDSGVLQSFNNYGLSGSTLEHWNLLFEKKYELLKETKFYEPLKENEEEFIGNIKKANLVTISLGANDFLEELFVYDLWTFFDIRFSDEALKNLKIVKQKTIMNITNGVKRLVQNIRQNNKSVVINFVSYPMPMIQLVNALDKKFKIAHHVKNNFSEDMLAWLNGTLKKVISKLKEEDESINYIEIYDDEFWLKNKNLLTSATFDIHPNEYGYKKIAQEIISKILVSKKGRLTNSENKKYLEADEKTLTPFLQITNQIDKTKLIIYGNKNDYLFFKDSFIEQYEHQFNIENLVNRTVSGSVFFKTYIPSLLQSIFASKFMITFDDNKMLQSFILEGDNIIKFLNSIINYRYFNHVYVLIQNQIYSNIREDVSYTIDFKELSKTVANTLSNIESLSLLLESFANSELMKTPSNISKFMNIISVLIYQYINEKTEIKSKLIESFKNWINIKNDSASYIFDELLSLENISAVIKNVIKTLKEKANSGSVNDDEELFFISVIKEAFLKTFLHYIPSIIRIIKTNESLLESLSFKVSNLFNNLVIDKKFILSTQLIIKELIKVFDNKEMIFSFAKSFLNNINFYDISSNNYLEIFKKTSSNIVREKNVVRTEFVNFILEWVKDFFNNQKNTEIFNQWIEDFFSDANVRGGFVHTLFQKYIFESKNTSKSISFGRRALKLNESLNKFIDVIFFSLAKCYTMTRIKFPDRKYYDIRSYRNMFRINALLQLIVYENTPVKSVYWARENYGIYYLLKRRISSATKKGITFFNNYRDTNDIFLLNDNLIESMYGSQDKNTKFKEYSSDQLLIYIYMKGTSEKPTIDRFQPDKNMSEVLIDYIIKGYSRQDLNTEKISKNAIIINEVRELKDDDKVYLLSNEQTKSLLDVSASDYLSRWYKNHLPKNVFVANSINSWIAEGDDKDITFTLRAKNRAINIANLNLLFKNSPDYFNQEAHDAFYNVKYKRENSSDFIYVKVAKNNLSQINKYITQKIIFNDKITEIVITFLKDLQPRYVSIVSLTIDIFASASDSNTENIFHKKRQLKLFSL</sequence>